<keyword evidence="2" id="KW-1185">Reference proteome</keyword>
<protein>
    <submittedName>
        <fullName evidence="1">Uncharacterized protein</fullName>
    </submittedName>
</protein>
<name>A0ACC0UNT2_9AGAM</name>
<reference evidence="1" key="1">
    <citation type="submission" date="2021-03" db="EMBL/GenBank/DDBJ databases">
        <title>Evolutionary priming and transition to the ectomycorrhizal habit in an iconic lineage of mushroom-forming fungi: is preadaptation a requirement?</title>
        <authorList>
            <consortium name="DOE Joint Genome Institute"/>
            <person name="Looney B.P."/>
            <person name="Miyauchi S."/>
            <person name="Morin E."/>
            <person name="Drula E."/>
            <person name="Courty P.E."/>
            <person name="Chicoki N."/>
            <person name="Fauchery L."/>
            <person name="Kohler A."/>
            <person name="Kuo A."/>
            <person name="LaButti K."/>
            <person name="Pangilinan J."/>
            <person name="Lipzen A."/>
            <person name="Riley R."/>
            <person name="Andreopoulos W."/>
            <person name="He G."/>
            <person name="Johnson J."/>
            <person name="Barry K.W."/>
            <person name="Grigoriev I.V."/>
            <person name="Nagy L."/>
            <person name="Hibbett D."/>
            <person name="Henrissat B."/>
            <person name="Matheny P.B."/>
            <person name="Labbe J."/>
            <person name="Martin A.F."/>
        </authorList>
    </citation>
    <scope>NUCLEOTIDE SEQUENCE</scope>
    <source>
        <strain evidence="1">BPL698</strain>
    </source>
</reference>
<evidence type="ECO:0000313" key="1">
    <source>
        <dbReference type="EMBL" id="KAI9513333.1"/>
    </source>
</evidence>
<organism evidence="1 2">
    <name type="scientific">Russula earlei</name>
    <dbReference type="NCBI Taxonomy" id="71964"/>
    <lineage>
        <taxon>Eukaryota</taxon>
        <taxon>Fungi</taxon>
        <taxon>Dikarya</taxon>
        <taxon>Basidiomycota</taxon>
        <taxon>Agaricomycotina</taxon>
        <taxon>Agaricomycetes</taxon>
        <taxon>Russulales</taxon>
        <taxon>Russulaceae</taxon>
        <taxon>Russula</taxon>
    </lineage>
</organism>
<dbReference type="EMBL" id="JAGFNK010000002">
    <property type="protein sequence ID" value="KAI9513333.1"/>
    <property type="molecule type" value="Genomic_DNA"/>
</dbReference>
<dbReference type="Proteomes" id="UP001207468">
    <property type="component" value="Unassembled WGS sequence"/>
</dbReference>
<sequence>VHALPIWHDFNTRNSIDSLVTGFSLLLAGGVKFGVPYYLTTPSPTGSSGYLAVSSLSSEDEAPLFLVHNGRLFHYTNGSHITHVNVVNATSDLDEPQLYKLTLSDRRNGLLDAMWQWNGAFLHLDHGQKSNHGPYYKCVTRDGTEGVYTSFDLMSPPEGCRVITLRSFSIASNRNRPIPWSLVDFSFESFL</sequence>
<proteinExistence type="predicted"/>
<accession>A0ACC0UNT2</accession>
<evidence type="ECO:0000313" key="2">
    <source>
        <dbReference type="Proteomes" id="UP001207468"/>
    </source>
</evidence>
<gene>
    <name evidence="1" type="ORF">F5148DRAFT_972239</name>
</gene>
<feature type="non-terminal residue" evidence="1">
    <location>
        <position position="1"/>
    </location>
</feature>
<comment type="caution">
    <text evidence="1">The sequence shown here is derived from an EMBL/GenBank/DDBJ whole genome shotgun (WGS) entry which is preliminary data.</text>
</comment>